<accession>A0A0N8PZY9</accession>
<evidence type="ECO:0000313" key="3">
    <source>
        <dbReference type="Proteomes" id="UP000053890"/>
    </source>
</evidence>
<evidence type="ECO:0000259" key="1">
    <source>
        <dbReference type="PROSITE" id="PS51502"/>
    </source>
</evidence>
<dbReference type="PROSITE" id="PS51502">
    <property type="entry name" value="S_R_A_B_BARREL"/>
    <property type="match status" value="1"/>
</dbReference>
<feature type="domain" description="Stress-response A/B barrel" evidence="1">
    <location>
        <begin position="4"/>
        <end position="95"/>
    </location>
</feature>
<dbReference type="SMART" id="SM00886">
    <property type="entry name" value="Dabb"/>
    <property type="match status" value="1"/>
</dbReference>
<dbReference type="OrthoDB" id="1601230at2759"/>
<dbReference type="InterPro" id="IPR013097">
    <property type="entry name" value="Dabb"/>
</dbReference>
<dbReference type="GeneID" id="28972679"/>
<dbReference type="RefSeq" id="XP_018269702.1">
    <property type="nucleotide sequence ID" value="XM_018412230.1"/>
</dbReference>
<dbReference type="EMBL" id="KQ474082">
    <property type="protein sequence ID" value="KPV73653.1"/>
    <property type="molecule type" value="Genomic_DNA"/>
</dbReference>
<dbReference type="STRING" id="578459.A0A0N8PZY9"/>
<dbReference type="AlphaFoldDB" id="A0A0N8PZY9"/>
<name>A0A0N8PZY9_RHOGW</name>
<dbReference type="OMA" id="THIVAFR"/>
<feature type="non-terminal residue" evidence="2">
    <location>
        <position position="95"/>
    </location>
</feature>
<gene>
    <name evidence="2" type="ORF">RHOBADRAFT_1498</name>
</gene>
<dbReference type="SUPFAM" id="SSF54909">
    <property type="entry name" value="Dimeric alpha+beta barrel"/>
    <property type="match status" value="1"/>
</dbReference>
<dbReference type="InterPro" id="IPR011008">
    <property type="entry name" value="Dimeric_a/b-barrel"/>
</dbReference>
<reference evidence="2 3" key="1">
    <citation type="journal article" date="2015" name="Front. Microbiol.">
        <title>Genome sequence of the plant growth promoting endophytic yeast Rhodotorula graminis WP1.</title>
        <authorList>
            <person name="Firrincieli A."/>
            <person name="Otillar R."/>
            <person name="Salamov A."/>
            <person name="Schmutz J."/>
            <person name="Khan Z."/>
            <person name="Redman R.S."/>
            <person name="Fleck N.D."/>
            <person name="Lindquist E."/>
            <person name="Grigoriev I.V."/>
            <person name="Doty S.L."/>
        </authorList>
    </citation>
    <scope>NUCLEOTIDE SEQUENCE [LARGE SCALE GENOMIC DNA]</scope>
    <source>
        <strain evidence="2 3">WP1</strain>
    </source>
</reference>
<dbReference type="Gene3D" id="3.30.70.100">
    <property type="match status" value="1"/>
</dbReference>
<dbReference type="Pfam" id="PF07876">
    <property type="entry name" value="Dabb"/>
    <property type="match status" value="1"/>
</dbReference>
<proteinExistence type="predicted"/>
<sequence length="95" mass="10724">MAPITHIVAFRYKPTTLDSEKHLVASSFLALQDLCVLEPGTDERYVAVTGGANNSSEGQTKGYEHTFVLTFRNRAERDYYVDQDEAHQRFKELAG</sequence>
<evidence type="ECO:0000313" key="2">
    <source>
        <dbReference type="EMBL" id="KPV73653.1"/>
    </source>
</evidence>
<keyword evidence="3" id="KW-1185">Reference proteome</keyword>
<protein>
    <recommendedName>
        <fullName evidence="1">Stress-response A/B barrel domain-containing protein</fullName>
    </recommendedName>
</protein>
<organism evidence="2 3">
    <name type="scientific">Rhodotorula graminis (strain WP1)</name>
    <dbReference type="NCBI Taxonomy" id="578459"/>
    <lineage>
        <taxon>Eukaryota</taxon>
        <taxon>Fungi</taxon>
        <taxon>Dikarya</taxon>
        <taxon>Basidiomycota</taxon>
        <taxon>Pucciniomycotina</taxon>
        <taxon>Microbotryomycetes</taxon>
        <taxon>Sporidiobolales</taxon>
        <taxon>Sporidiobolaceae</taxon>
        <taxon>Rhodotorula</taxon>
    </lineage>
</organism>
<dbReference type="Proteomes" id="UP000053890">
    <property type="component" value="Unassembled WGS sequence"/>
</dbReference>